<dbReference type="RefSeq" id="WP_098514374.1">
    <property type="nucleotide sequence ID" value="NZ_JBIAKZ010000033.1"/>
</dbReference>
<comment type="caution">
    <text evidence="1">The sequence shown here is derived from an EMBL/GenBank/DDBJ whole genome shotgun (WGS) entry which is preliminary data.</text>
</comment>
<evidence type="ECO:0000313" key="1">
    <source>
        <dbReference type="EMBL" id="PFG50697.1"/>
    </source>
</evidence>
<evidence type="ECO:0008006" key="3">
    <source>
        <dbReference type="Google" id="ProtNLM"/>
    </source>
</evidence>
<proteinExistence type="predicted"/>
<dbReference type="EMBL" id="PDJK01000002">
    <property type="protein sequence ID" value="PFG50697.1"/>
    <property type="molecule type" value="Genomic_DNA"/>
</dbReference>
<dbReference type="AlphaFoldDB" id="A0A2A9FGV9"/>
<organism evidence="1 2">
    <name type="scientific">Amycolatopsis sulphurea</name>
    <dbReference type="NCBI Taxonomy" id="76022"/>
    <lineage>
        <taxon>Bacteria</taxon>
        <taxon>Bacillati</taxon>
        <taxon>Actinomycetota</taxon>
        <taxon>Actinomycetes</taxon>
        <taxon>Pseudonocardiales</taxon>
        <taxon>Pseudonocardiaceae</taxon>
        <taxon>Amycolatopsis</taxon>
    </lineage>
</organism>
<accession>A0A2A9FGV9</accession>
<sequence>MPGFVLHAGMSMNCPHQGVMVPKPAGPPPALVEGMPVLTAKDQLTIVGCTAAPSCVSVQWNNMSLELGYATPVLVQSKPGGQGDGTCVGSQSPGPPIILAMQPFVFGR</sequence>
<dbReference type="Proteomes" id="UP000243542">
    <property type="component" value="Unassembled WGS sequence"/>
</dbReference>
<evidence type="ECO:0000313" key="2">
    <source>
        <dbReference type="Proteomes" id="UP000243542"/>
    </source>
</evidence>
<gene>
    <name evidence="1" type="ORF">ATK36_5942</name>
</gene>
<reference evidence="1 2" key="1">
    <citation type="submission" date="2017-10" db="EMBL/GenBank/DDBJ databases">
        <title>Sequencing the genomes of 1000 actinobacteria strains.</title>
        <authorList>
            <person name="Klenk H.-P."/>
        </authorList>
    </citation>
    <scope>NUCLEOTIDE SEQUENCE [LARGE SCALE GENOMIC DNA]</scope>
    <source>
        <strain evidence="1 2">DSM 46092</strain>
    </source>
</reference>
<protein>
    <recommendedName>
        <fullName evidence="3">PAAR motif-containing protein</fullName>
    </recommendedName>
</protein>
<keyword evidence="2" id="KW-1185">Reference proteome</keyword>
<name>A0A2A9FGV9_9PSEU</name>